<dbReference type="GO" id="GO:0003677">
    <property type="term" value="F:DNA binding"/>
    <property type="evidence" value="ECO:0007669"/>
    <property type="project" value="InterPro"/>
</dbReference>
<organism evidence="2 3">
    <name type="scientific">Dethiosulfovibrio salsuginis</name>
    <dbReference type="NCBI Taxonomy" id="561720"/>
    <lineage>
        <taxon>Bacteria</taxon>
        <taxon>Thermotogati</taxon>
        <taxon>Synergistota</taxon>
        <taxon>Synergistia</taxon>
        <taxon>Synergistales</taxon>
        <taxon>Dethiosulfovibrionaceae</taxon>
        <taxon>Dethiosulfovibrio</taxon>
    </lineage>
</organism>
<dbReference type="AlphaFoldDB" id="A0A1X7JHE2"/>
<protein>
    <submittedName>
        <fullName evidence="2">Transcriptional regulator, contains XRE-family HTH domain</fullName>
    </submittedName>
</protein>
<dbReference type="SMART" id="SM00530">
    <property type="entry name" value="HTH_XRE"/>
    <property type="match status" value="1"/>
</dbReference>
<dbReference type="InterPro" id="IPR010982">
    <property type="entry name" value="Lambda_DNA-bd_dom_sf"/>
</dbReference>
<sequence length="171" mass="18860">MCMKKGAGGQVREDLSLLGSNISRRRSAKGLSQEDLSNMLKVHPVTISDWETGQHEPKSFALFRLAIALSCSMEDLLVGVVDTDNLGEIQGSDHSDLKTLQRRLCDLIGAIEKLHSECDTPEEVMRLLLDVGDNGEINHPENRAFIDLLETLAPLAGEILRSIRRGERIAS</sequence>
<proteinExistence type="predicted"/>
<evidence type="ECO:0000313" key="2">
    <source>
        <dbReference type="EMBL" id="SMG27498.1"/>
    </source>
</evidence>
<dbReference type="Pfam" id="PF01381">
    <property type="entry name" value="HTH_3"/>
    <property type="match status" value="1"/>
</dbReference>
<dbReference type="STRING" id="561720.SAMN06275492_11260"/>
<dbReference type="Proteomes" id="UP000193355">
    <property type="component" value="Unassembled WGS sequence"/>
</dbReference>
<dbReference type="PROSITE" id="PS50943">
    <property type="entry name" value="HTH_CROC1"/>
    <property type="match status" value="1"/>
</dbReference>
<dbReference type="SUPFAM" id="SSF47413">
    <property type="entry name" value="lambda repressor-like DNA-binding domains"/>
    <property type="match status" value="1"/>
</dbReference>
<dbReference type="EMBL" id="FXBB01000012">
    <property type="protein sequence ID" value="SMG27498.1"/>
    <property type="molecule type" value="Genomic_DNA"/>
</dbReference>
<feature type="domain" description="HTH cro/C1-type" evidence="1">
    <location>
        <begin position="22"/>
        <end position="76"/>
    </location>
</feature>
<name>A0A1X7JHE2_9BACT</name>
<reference evidence="3" key="1">
    <citation type="submission" date="2017-04" db="EMBL/GenBank/DDBJ databases">
        <authorList>
            <person name="Varghese N."/>
            <person name="Submissions S."/>
        </authorList>
    </citation>
    <scope>NUCLEOTIDE SEQUENCE [LARGE SCALE GENOMIC DNA]</scope>
    <source>
        <strain evidence="3">USBA 82</strain>
    </source>
</reference>
<dbReference type="InterPro" id="IPR001387">
    <property type="entry name" value="Cro/C1-type_HTH"/>
</dbReference>
<evidence type="ECO:0000313" key="3">
    <source>
        <dbReference type="Proteomes" id="UP000193355"/>
    </source>
</evidence>
<evidence type="ECO:0000259" key="1">
    <source>
        <dbReference type="PROSITE" id="PS50943"/>
    </source>
</evidence>
<keyword evidence="3" id="KW-1185">Reference proteome</keyword>
<gene>
    <name evidence="2" type="ORF">SAMN06275492_11260</name>
</gene>
<dbReference type="CDD" id="cd00093">
    <property type="entry name" value="HTH_XRE"/>
    <property type="match status" value="1"/>
</dbReference>
<accession>A0A1X7JHE2</accession>
<dbReference type="Gene3D" id="1.10.260.40">
    <property type="entry name" value="lambda repressor-like DNA-binding domains"/>
    <property type="match status" value="1"/>
</dbReference>